<evidence type="ECO:0000259" key="6">
    <source>
        <dbReference type="Pfam" id="PF00291"/>
    </source>
</evidence>
<evidence type="ECO:0000256" key="3">
    <source>
        <dbReference type="ARBA" id="ARBA00022898"/>
    </source>
</evidence>
<dbReference type="Gene3D" id="3.40.50.1100">
    <property type="match status" value="2"/>
</dbReference>
<dbReference type="AlphaFoldDB" id="A0A3S9HIH8"/>
<keyword evidence="3 5" id="KW-0663">Pyridoxal phosphate</keyword>
<sequence>MQLFQDIQHFSPLQVFKSRFFPGIQLWVKRDDLLHPMVSGNKFRKLKYPLLALQGCSPSLVTMGGAWSNHLHATAHAANLAGYPAQALVRGYAQDQGQNSATLDDCRALGMQIQFVSRDTYRHLRADPDAWRSHVSGLREPHVWLPEGGSDPAALPGVAELVAELVSDLGQTPDTVLVACGTGATLAGILAGMQGNGRVLGVAAIKNAEYLHAEIASLLQRAGYPSYQNYELLGDFHHGGYAKAPPALRQFCAELTAETGLPLEPVYTGKMFYALHQLVMAGKFRAGENVVAIHTGGLQGARGFDTDTR</sequence>
<evidence type="ECO:0000256" key="1">
    <source>
        <dbReference type="ARBA" id="ARBA00001933"/>
    </source>
</evidence>
<feature type="modified residue" description="N6-(pyridoxal phosphate)lysine" evidence="5">
    <location>
        <position position="42"/>
    </location>
</feature>
<dbReference type="InterPro" id="IPR001926">
    <property type="entry name" value="TrpB-like_PALP"/>
</dbReference>
<dbReference type="InterPro" id="IPR036052">
    <property type="entry name" value="TrpB-like_PALP_sf"/>
</dbReference>
<dbReference type="PANTHER" id="PTHR43780:SF2">
    <property type="entry name" value="1-AMINOCYCLOPROPANE-1-CARBOXYLATE DEAMINASE-RELATED"/>
    <property type="match status" value="1"/>
</dbReference>
<dbReference type="EMBL" id="CP034464">
    <property type="protein sequence ID" value="AZP11920.1"/>
    <property type="molecule type" value="Genomic_DNA"/>
</dbReference>
<evidence type="ECO:0000313" key="8">
    <source>
        <dbReference type="Proteomes" id="UP000275663"/>
    </source>
</evidence>
<dbReference type="SUPFAM" id="SSF53686">
    <property type="entry name" value="Tryptophan synthase beta subunit-like PLP-dependent enzymes"/>
    <property type="match status" value="1"/>
</dbReference>
<evidence type="ECO:0000256" key="2">
    <source>
        <dbReference type="ARBA" id="ARBA00008639"/>
    </source>
</evidence>
<accession>A0A3S9HIH8</accession>
<reference evidence="7 8" key="1">
    <citation type="journal article" date="2011" name="Int. J. Syst. Evol. Microbiol.">
        <title>Description of Undibacterium oligocarboniphilum sp. nov., isolated from purified water, and Undibacterium pigrum strain CCUG 49012 as the type strain of Undibacterium parvum sp. nov., and emended descriptions of the genus Undibacterium and the species Undibacterium pigrum.</title>
        <authorList>
            <person name="Eder W."/>
            <person name="Wanner G."/>
            <person name="Ludwig W."/>
            <person name="Busse H.J."/>
            <person name="Ziemke-Kageler F."/>
            <person name="Lang E."/>
        </authorList>
    </citation>
    <scope>NUCLEOTIDE SEQUENCE [LARGE SCALE GENOMIC DNA]</scope>
    <source>
        <strain evidence="7 8">DSM 23061</strain>
    </source>
</reference>
<keyword evidence="8" id="KW-1185">Reference proteome</keyword>
<dbReference type="PANTHER" id="PTHR43780">
    <property type="entry name" value="1-AMINOCYCLOPROPANE-1-CARBOXYLATE DEAMINASE-RELATED"/>
    <property type="match status" value="1"/>
</dbReference>
<gene>
    <name evidence="7" type="ORF">EJN92_07825</name>
</gene>
<evidence type="ECO:0000313" key="7">
    <source>
        <dbReference type="EMBL" id="AZP11920.1"/>
    </source>
</evidence>
<feature type="domain" description="Tryptophan synthase beta chain-like PALP" evidence="6">
    <location>
        <begin position="22"/>
        <end position="296"/>
    </location>
</feature>
<dbReference type="KEGG" id="upv:EJN92_07825"/>
<evidence type="ECO:0000256" key="4">
    <source>
        <dbReference type="PIRSR" id="PIRSR006278-1"/>
    </source>
</evidence>
<dbReference type="GO" id="GO:0019148">
    <property type="term" value="F:D-cysteine desulfhydrase activity"/>
    <property type="evidence" value="ECO:0007669"/>
    <property type="project" value="TreeGrafter"/>
</dbReference>
<organism evidence="7 8">
    <name type="scientific">Undibacterium parvum</name>
    <dbReference type="NCBI Taxonomy" id="401471"/>
    <lineage>
        <taxon>Bacteria</taxon>
        <taxon>Pseudomonadati</taxon>
        <taxon>Pseudomonadota</taxon>
        <taxon>Betaproteobacteria</taxon>
        <taxon>Burkholderiales</taxon>
        <taxon>Oxalobacteraceae</taxon>
        <taxon>Undibacterium</taxon>
    </lineage>
</organism>
<dbReference type="RefSeq" id="WP_126127302.1">
    <property type="nucleotide sequence ID" value="NZ_CP034464.1"/>
</dbReference>
<proteinExistence type="inferred from homology"/>
<name>A0A3S9HIH8_9BURK</name>
<dbReference type="PIRSF" id="PIRSF006278">
    <property type="entry name" value="ACCD_DCysDesulf"/>
    <property type="match status" value="1"/>
</dbReference>
<dbReference type="Proteomes" id="UP000275663">
    <property type="component" value="Chromosome"/>
</dbReference>
<feature type="active site" description="Nucleophile" evidence="4">
    <location>
        <position position="68"/>
    </location>
</feature>
<dbReference type="OrthoDB" id="9801249at2"/>
<dbReference type="Pfam" id="PF00291">
    <property type="entry name" value="PALP"/>
    <property type="match status" value="1"/>
</dbReference>
<protein>
    <submittedName>
        <fullName evidence="7">1-aminocyclopropane-1-carboxylate deaminase/D-cysteine desulfhydrase</fullName>
    </submittedName>
</protein>
<comment type="cofactor">
    <cofactor evidence="1">
        <name>pyridoxal 5'-phosphate</name>
        <dbReference type="ChEBI" id="CHEBI:597326"/>
    </cofactor>
</comment>
<dbReference type="InterPro" id="IPR027278">
    <property type="entry name" value="ACCD_DCysDesulf"/>
</dbReference>
<evidence type="ECO:0000256" key="5">
    <source>
        <dbReference type="PIRSR" id="PIRSR006278-2"/>
    </source>
</evidence>
<comment type="similarity">
    <text evidence="2">Belongs to the ACC deaminase/D-cysteine desulfhydrase family.</text>
</comment>